<dbReference type="PANTHER" id="PTHR33360:SF4">
    <property type="entry name" value="TRANSPOSASE IS200-LIKE PROTEIN"/>
    <property type="match status" value="1"/>
</dbReference>
<dbReference type="InterPro" id="IPR002686">
    <property type="entry name" value="Transposase_17"/>
</dbReference>
<dbReference type="SMART" id="SM01321">
    <property type="entry name" value="Y1_Tnp"/>
    <property type="match status" value="1"/>
</dbReference>
<reference evidence="2" key="1">
    <citation type="submission" date="2020-10" db="EMBL/GenBank/DDBJ databases">
        <authorList>
            <person name="Gilroy R."/>
        </authorList>
    </citation>
    <scope>NUCLEOTIDE SEQUENCE</scope>
    <source>
        <strain evidence="2">CHK190-19873</strain>
    </source>
</reference>
<evidence type="ECO:0000313" key="2">
    <source>
        <dbReference type="EMBL" id="HIS31041.1"/>
    </source>
</evidence>
<comment type="caution">
    <text evidence="2">The sequence shown here is derived from an EMBL/GenBank/DDBJ whole genome shotgun (WGS) entry which is preliminary data.</text>
</comment>
<dbReference type="NCBIfam" id="NF033573">
    <property type="entry name" value="transpos_IS200"/>
    <property type="match status" value="1"/>
</dbReference>
<dbReference type="GO" id="GO:0004803">
    <property type="term" value="F:transposase activity"/>
    <property type="evidence" value="ECO:0007669"/>
    <property type="project" value="InterPro"/>
</dbReference>
<dbReference type="PANTHER" id="PTHR33360">
    <property type="entry name" value="TRANSPOSASE FOR INSERTION SEQUENCE ELEMENT IS200"/>
    <property type="match status" value="1"/>
</dbReference>
<reference evidence="2" key="2">
    <citation type="journal article" date="2021" name="PeerJ">
        <title>Extensive microbial diversity within the chicken gut microbiome revealed by metagenomics and culture.</title>
        <authorList>
            <person name="Gilroy R."/>
            <person name="Ravi A."/>
            <person name="Getino M."/>
            <person name="Pursley I."/>
            <person name="Horton D.L."/>
            <person name="Alikhan N.F."/>
            <person name="Baker D."/>
            <person name="Gharbi K."/>
            <person name="Hall N."/>
            <person name="Watson M."/>
            <person name="Adriaenssens E.M."/>
            <person name="Foster-Nyarko E."/>
            <person name="Jarju S."/>
            <person name="Secka A."/>
            <person name="Antonio M."/>
            <person name="Oren A."/>
            <person name="Chaudhuri R.R."/>
            <person name="La Ragione R."/>
            <person name="Hildebrand F."/>
            <person name="Pallen M.J."/>
        </authorList>
    </citation>
    <scope>NUCLEOTIDE SEQUENCE</scope>
    <source>
        <strain evidence="2">CHK190-19873</strain>
    </source>
</reference>
<dbReference type="SUPFAM" id="SSF143422">
    <property type="entry name" value="Transposase IS200-like"/>
    <property type="match status" value="1"/>
</dbReference>
<proteinExistence type="predicted"/>
<accession>A0A9D1ESU1</accession>
<dbReference type="Gene3D" id="3.30.70.1290">
    <property type="entry name" value="Transposase IS200-like"/>
    <property type="match status" value="1"/>
</dbReference>
<evidence type="ECO:0000259" key="1">
    <source>
        <dbReference type="SMART" id="SM01321"/>
    </source>
</evidence>
<feature type="domain" description="Transposase IS200-like" evidence="1">
    <location>
        <begin position="11"/>
        <end position="131"/>
    </location>
</feature>
<name>A0A9D1ESU1_9FIRM</name>
<gene>
    <name evidence="2" type="primary">tnpA</name>
    <name evidence="2" type="ORF">IAB44_05750</name>
</gene>
<dbReference type="Pfam" id="PF01797">
    <property type="entry name" value="Y1_Tnp"/>
    <property type="match status" value="1"/>
</dbReference>
<dbReference type="GO" id="GO:0003677">
    <property type="term" value="F:DNA binding"/>
    <property type="evidence" value="ECO:0007669"/>
    <property type="project" value="InterPro"/>
</dbReference>
<dbReference type="GO" id="GO:0006313">
    <property type="term" value="P:DNA transposition"/>
    <property type="evidence" value="ECO:0007669"/>
    <property type="project" value="InterPro"/>
</dbReference>
<dbReference type="Proteomes" id="UP000823935">
    <property type="component" value="Unassembled WGS sequence"/>
</dbReference>
<dbReference type="InterPro" id="IPR036515">
    <property type="entry name" value="Transposase_17_sf"/>
</dbReference>
<organism evidence="2 3">
    <name type="scientific">Candidatus Limivivens intestinipullorum</name>
    <dbReference type="NCBI Taxonomy" id="2840858"/>
    <lineage>
        <taxon>Bacteria</taxon>
        <taxon>Bacillati</taxon>
        <taxon>Bacillota</taxon>
        <taxon>Clostridia</taxon>
        <taxon>Lachnospirales</taxon>
        <taxon>Lachnospiraceae</taxon>
        <taxon>Lachnospiraceae incertae sedis</taxon>
        <taxon>Candidatus Limivivens</taxon>
    </lineage>
</organism>
<dbReference type="EMBL" id="DVIQ01000027">
    <property type="protein sequence ID" value="HIS31041.1"/>
    <property type="molecule type" value="Genomic_DNA"/>
</dbReference>
<evidence type="ECO:0000313" key="3">
    <source>
        <dbReference type="Proteomes" id="UP000823935"/>
    </source>
</evidence>
<protein>
    <submittedName>
        <fullName evidence="2">IS200/IS605 family transposase</fullName>
    </submittedName>
</protein>
<dbReference type="AlphaFoldDB" id="A0A9D1ESU1"/>
<sequence>MSEYIHKSHNVSVLMYHFVCPAKYRRVVIDDEVDEVIKETCQEIEKRYEIRFLEIGTDRDHVHFLIQSVPKYSPQKIIQIVKSITAKAVFAKCPQVKKKLWGGEFWTDGYYVATVGEHGNEQVISKYVREQGQEKEYKKLYQAVEEEKQYSIWDYM</sequence>